<feature type="region of interest" description="Disordered" evidence="1">
    <location>
        <begin position="1"/>
        <end position="38"/>
    </location>
</feature>
<feature type="compositionally biased region" description="Basic and acidic residues" evidence="1">
    <location>
        <begin position="66"/>
        <end position="83"/>
    </location>
</feature>
<reference evidence="2 3" key="1">
    <citation type="journal article" date="2019" name="Commun. Biol.">
        <title>The bagworm genome reveals a unique fibroin gene that provides high tensile strength.</title>
        <authorList>
            <person name="Kono N."/>
            <person name="Nakamura H."/>
            <person name="Ohtoshi R."/>
            <person name="Tomita M."/>
            <person name="Numata K."/>
            <person name="Arakawa K."/>
        </authorList>
    </citation>
    <scope>NUCLEOTIDE SEQUENCE [LARGE SCALE GENOMIC DNA]</scope>
</reference>
<feature type="region of interest" description="Disordered" evidence="1">
    <location>
        <begin position="66"/>
        <end position="118"/>
    </location>
</feature>
<dbReference type="Proteomes" id="UP000299102">
    <property type="component" value="Unassembled WGS sequence"/>
</dbReference>
<organism evidence="2 3">
    <name type="scientific">Eumeta variegata</name>
    <name type="common">Bagworm moth</name>
    <name type="synonym">Eumeta japonica</name>
    <dbReference type="NCBI Taxonomy" id="151549"/>
    <lineage>
        <taxon>Eukaryota</taxon>
        <taxon>Metazoa</taxon>
        <taxon>Ecdysozoa</taxon>
        <taxon>Arthropoda</taxon>
        <taxon>Hexapoda</taxon>
        <taxon>Insecta</taxon>
        <taxon>Pterygota</taxon>
        <taxon>Neoptera</taxon>
        <taxon>Endopterygota</taxon>
        <taxon>Lepidoptera</taxon>
        <taxon>Glossata</taxon>
        <taxon>Ditrysia</taxon>
        <taxon>Tineoidea</taxon>
        <taxon>Psychidae</taxon>
        <taxon>Oiketicinae</taxon>
        <taxon>Eumeta</taxon>
    </lineage>
</organism>
<evidence type="ECO:0000256" key="1">
    <source>
        <dbReference type="SAM" id="MobiDB-lite"/>
    </source>
</evidence>
<gene>
    <name evidence="2" type="ORF">EVAR_95683_1</name>
</gene>
<name>A0A4C1VK11_EUMVA</name>
<evidence type="ECO:0000313" key="2">
    <source>
        <dbReference type="EMBL" id="GBP38933.1"/>
    </source>
</evidence>
<sequence length="136" mass="14597">MSGNTLPLRLPVSMGGGDHSDGSHASSPLQAHIKKGTNPKSFGRLTRYRIIGQWFSVCDFVVNTTTEREKSIAPPHDAGREVIFRPGRPRGRGAATNTKCSFSPRDGRAHRGHASPFDASSRNVDGALSIPVMAFG</sequence>
<accession>A0A4C1VK11</accession>
<comment type="caution">
    <text evidence="2">The sequence shown here is derived from an EMBL/GenBank/DDBJ whole genome shotgun (WGS) entry which is preliminary data.</text>
</comment>
<dbReference type="AlphaFoldDB" id="A0A4C1VK11"/>
<keyword evidence="3" id="KW-1185">Reference proteome</keyword>
<protein>
    <submittedName>
        <fullName evidence="2">Uncharacterized protein</fullName>
    </submittedName>
</protein>
<proteinExistence type="predicted"/>
<dbReference type="EMBL" id="BGZK01000356">
    <property type="protein sequence ID" value="GBP38933.1"/>
    <property type="molecule type" value="Genomic_DNA"/>
</dbReference>
<evidence type="ECO:0000313" key="3">
    <source>
        <dbReference type="Proteomes" id="UP000299102"/>
    </source>
</evidence>